<organism evidence="2 3">
    <name type="scientific">Scleropages formosus</name>
    <name type="common">Asian bonytongue</name>
    <name type="synonym">Osteoglossum formosum</name>
    <dbReference type="NCBI Taxonomy" id="113540"/>
    <lineage>
        <taxon>Eukaryota</taxon>
        <taxon>Metazoa</taxon>
        <taxon>Chordata</taxon>
        <taxon>Craniata</taxon>
        <taxon>Vertebrata</taxon>
        <taxon>Euteleostomi</taxon>
        <taxon>Actinopterygii</taxon>
        <taxon>Neopterygii</taxon>
        <taxon>Teleostei</taxon>
        <taxon>Osteoglossocephala</taxon>
        <taxon>Osteoglossomorpha</taxon>
        <taxon>Osteoglossiformes</taxon>
        <taxon>Osteoglossidae</taxon>
        <taxon>Scleropages</taxon>
    </lineage>
</organism>
<protein>
    <recommendedName>
        <fullName evidence="4">A-kinase anchor protein 13-like</fullName>
    </recommendedName>
</protein>
<evidence type="ECO:0000313" key="3">
    <source>
        <dbReference type="Proteomes" id="UP000034805"/>
    </source>
</evidence>
<feature type="region of interest" description="Disordered" evidence="1">
    <location>
        <begin position="415"/>
        <end position="450"/>
    </location>
</feature>
<feature type="compositionally biased region" description="Polar residues" evidence="1">
    <location>
        <begin position="475"/>
        <end position="489"/>
    </location>
</feature>
<dbReference type="GO" id="GO:0016020">
    <property type="term" value="C:membrane"/>
    <property type="evidence" value="ECO:0007669"/>
    <property type="project" value="TreeGrafter"/>
</dbReference>
<dbReference type="AlphaFoldDB" id="A0A0P7VB45"/>
<dbReference type="PANTHER" id="PTHR13944:SF18">
    <property type="entry name" value="A-KINASE ANCHOR PROTEIN 13"/>
    <property type="match status" value="1"/>
</dbReference>
<dbReference type="GO" id="GO:0005078">
    <property type="term" value="F:MAP-kinase scaffold activity"/>
    <property type="evidence" value="ECO:0007669"/>
    <property type="project" value="TreeGrafter"/>
</dbReference>
<dbReference type="InterPro" id="IPR051632">
    <property type="entry name" value="Rho_GEF"/>
</dbReference>
<dbReference type="GO" id="GO:0035023">
    <property type="term" value="P:regulation of Rho protein signal transduction"/>
    <property type="evidence" value="ECO:0007669"/>
    <property type="project" value="TreeGrafter"/>
</dbReference>
<dbReference type="GO" id="GO:0015629">
    <property type="term" value="C:actin cytoskeleton"/>
    <property type="evidence" value="ECO:0007669"/>
    <property type="project" value="TreeGrafter"/>
</dbReference>
<evidence type="ECO:0000256" key="1">
    <source>
        <dbReference type="SAM" id="MobiDB-lite"/>
    </source>
</evidence>
<feature type="compositionally biased region" description="Acidic residues" evidence="1">
    <location>
        <begin position="618"/>
        <end position="627"/>
    </location>
</feature>
<reference evidence="2 3" key="1">
    <citation type="submission" date="2015-08" db="EMBL/GenBank/DDBJ databases">
        <title>The genome of the Asian arowana (Scleropages formosus).</title>
        <authorList>
            <person name="Tan M.H."/>
            <person name="Gan H.M."/>
            <person name="Croft L.J."/>
            <person name="Austin C.M."/>
        </authorList>
    </citation>
    <scope>NUCLEOTIDE SEQUENCE [LARGE SCALE GENOMIC DNA]</scope>
    <source>
        <strain evidence="2">Aro1</strain>
    </source>
</reference>
<dbReference type="GO" id="GO:0043123">
    <property type="term" value="P:positive regulation of canonical NF-kappaB signal transduction"/>
    <property type="evidence" value="ECO:0007669"/>
    <property type="project" value="TreeGrafter"/>
</dbReference>
<dbReference type="Proteomes" id="UP000034805">
    <property type="component" value="Unassembled WGS sequence"/>
</dbReference>
<comment type="caution">
    <text evidence="2">The sequence shown here is derived from an EMBL/GenBank/DDBJ whole genome shotgun (WGS) entry which is preliminary data.</text>
</comment>
<dbReference type="SUPFAM" id="SSF48403">
    <property type="entry name" value="Ankyrin repeat"/>
    <property type="match status" value="1"/>
</dbReference>
<feature type="non-terminal residue" evidence="2">
    <location>
        <position position="651"/>
    </location>
</feature>
<accession>A0A0P7VB45</accession>
<dbReference type="PANTHER" id="PTHR13944">
    <property type="entry name" value="AGAP007712-PA"/>
    <property type="match status" value="1"/>
</dbReference>
<dbReference type="EMBL" id="JARO02003512">
    <property type="protein sequence ID" value="KPP70338.1"/>
    <property type="molecule type" value="Genomic_DNA"/>
</dbReference>
<feature type="compositionally biased region" description="Basic and acidic residues" evidence="1">
    <location>
        <begin position="495"/>
        <end position="505"/>
    </location>
</feature>
<feature type="region of interest" description="Disordered" evidence="1">
    <location>
        <begin position="618"/>
        <end position="651"/>
    </location>
</feature>
<evidence type="ECO:0000313" key="2">
    <source>
        <dbReference type="EMBL" id="KPP70338.1"/>
    </source>
</evidence>
<evidence type="ECO:0008006" key="4">
    <source>
        <dbReference type="Google" id="ProtNLM"/>
    </source>
</evidence>
<sequence length="651" mass="70911">MEGDVAEEQQCRCLKLFAYACYISVEWGLMLELVLRGKGLLTVQLCDGELYLDEGDVEFYLLFTGSTQRHLATTLKSSHATLQTICPSHNCCESVQVTLYAWWPGRPMEHVAEGHLCFVQNLAYDMAQFLVGATGQPDGLEGLLQLDECQVASCEREQLDYSLALALQHLALPKGWNVLSLSLDSEPIPQETLLHFAARRGLPRVAAFLLQCPGGREALKLPNQKGETPFALAEARGYTQLQHLLTQSEESPGPENEASLLTSTEGHAVWHHRRLNTYTLTVSLTKEAPPASLEDVDKLRRMIHCIQEQCCDSPREQAEEKDLLYIAQQGSDSSVSFNENGQQDGGKNIVGLQLPSDNGISEGWVCPCQDSCVECTKQVERELGPALVGIVDSKNGPNNSESLLVWEEGLRPASGKLSCRGQQEEADISQGTISATQQSLEGDSKENQEVASKAERAEEVCTCDNSDAALGGSKATENMGNSQYQNDQGISDGGAEDHTSQETRQIDQSMTEVKTRKHVCEDPLQEPEGETESEYVSEQKDIGTAAAEFATPEAPRDRVHLELPTHALEENSLQPASAREGCDSLGPGVLGGFSSTVDKDRDLVVGLELPRMLDMVEEVSEEGSEDSPDIKTDNIEASCGGTDGLPTIPNS</sequence>
<dbReference type="GO" id="GO:0071875">
    <property type="term" value="P:adrenergic receptor signaling pathway"/>
    <property type="evidence" value="ECO:0007669"/>
    <property type="project" value="TreeGrafter"/>
</dbReference>
<proteinExistence type="predicted"/>
<dbReference type="STRING" id="113540.ENSSFOP00015074936"/>
<dbReference type="Gene3D" id="1.25.40.20">
    <property type="entry name" value="Ankyrin repeat-containing domain"/>
    <property type="match status" value="1"/>
</dbReference>
<gene>
    <name evidence="2" type="ORF">Z043_110838</name>
</gene>
<feature type="region of interest" description="Disordered" evidence="1">
    <location>
        <begin position="471"/>
        <end position="514"/>
    </location>
</feature>
<dbReference type="InterPro" id="IPR036770">
    <property type="entry name" value="Ankyrin_rpt-contain_sf"/>
</dbReference>
<feature type="compositionally biased region" description="Polar residues" evidence="1">
    <location>
        <begin position="429"/>
        <end position="441"/>
    </location>
</feature>
<name>A0A0P7VB45_SCLFO</name>